<dbReference type="SUPFAM" id="SSF53850">
    <property type="entry name" value="Periplasmic binding protein-like II"/>
    <property type="match status" value="1"/>
</dbReference>
<dbReference type="Gene3D" id="3.40.190.10">
    <property type="entry name" value="Periplasmic binding protein-like II"/>
    <property type="match status" value="1"/>
</dbReference>
<dbReference type="InterPro" id="IPR015683">
    <property type="entry name" value="Ionotropic_Glu_rcpt"/>
</dbReference>
<comment type="subcellular location">
    <subcellularLocation>
        <location evidence="1">Cell membrane</location>
        <topology evidence="1">Multi-pass membrane protein</topology>
    </subcellularLocation>
</comment>
<feature type="site" description="Interaction with the cone snail toxin Con-ikot-ikot" evidence="13">
    <location>
        <position position="796"/>
    </location>
</feature>
<dbReference type="PANTHER" id="PTHR18966">
    <property type="entry name" value="IONOTROPIC GLUTAMATE RECEPTOR"/>
    <property type="match status" value="1"/>
</dbReference>
<evidence type="ECO:0000256" key="13">
    <source>
        <dbReference type="PIRSR" id="PIRSR601508-2"/>
    </source>
</evidence>
<evidence type="ECO:0000256" key="11">
    <source>
        <dbReference type="ARBA" id="ARBA00023303"/>
    </source>
</evidence>
<feature type="site" description="Crucial to convey clamshell closure to channel opening" evidence="13">
    <location>
        <position position="682"/>
    </location>
</feature>
<dbReference type="Pfam" id="PF00060">
    <property type="entry name" value="Lig_chan"/>
    <property type="match status" value="1"/>
</dbReference>
<feature type="compositionally biased region" description="Basic and acidic residues" evidence="14">
    <location>
        <begin position="1"/>
        <end position="16"/>
    </location>
</feature>
<dbReference type="PRINTS" id="PR00177">
    <property type="entry name" value="NMDARECEPTOR"/>
</dbReference>
<proteinExistence type="predicted"/>
<keyword evidence="10" id="KW-1071">Ligand-gated ion channel</keyword>
<evidence type="ECO:0000256" key="7">
    <source>
        <dbReference type="ARBA" id="ARBA00023136"/>
    </source>
</evidence>
<dbReference type="InterPro" id="IPR001508">
    <property type="entry name" value="Iono_Glu_rcpt_met"/>
</dbReference>
<dbReference type="SMART" id="SM00079">
    <property type="entry name" value="PBPe"/>
    <property type="match status" value="1"/>
</dbReference>
<keyword evidence="6" id="KW-0406">Ion transport</keyword>
<evidence type="ECO:0000256" key="2">
    <source>
        <dbReference type="ARBA" id="ARBA00022448"/>
    </source>
</evidence>
<evidence type="ECO:0000256" key="3">
    <source>
        <dbReference type="ARBA" id="ARBA00022475"/>
    </source>
</evidence>
<gene>
    <name evidence="18" type="ORF">OCTVUL_1B015370</name>
</gene>
<dbReference type="SUPFAM" id="SSF53822">
    <property type="entry name" value="Periplasmic binding protein-like I"/>
    <property type="match status" value="1"/>
</dbReference>
<dbReference type="Gene3D" id="3.40.50.2300">
    <property type="match status" value="2"/>
</dbReference>
<feature type="compositionally biased region" description="Basic residues" evidence="14">
    <location>
        <begin position="17"/>
        <end position="29"/>
    </location>
</feature>
<keyword evidence="3" id="KW-1003">Cell membrane</keyword>
<feature type="transmembrane region" description="Helical" evidence="15">
    <location>
        <begin position="582"/>
        <end position="602"/>
    </location>
</feature>
<dbReference type="InterPro" id="IPR028082">
    <property type="entry name" value="Peripla_BP_I"/>
</dbReference>
<evidence type="ECO:0000256" key="1">
    <source>
        <dbReference type="ARBA" id="ARBA00004651"/>
    </source>
</evidence>
<evidence type="ECO:0000313" key="19">
    <source>
        <dbReference type="Proteomes" id="UP001162480"/>
    </source>
</evidence>
<keyword evidence="2" id="KW-0813">Transport</keyword>
<keyword evidence="7 15" id="KW-0472">Membrane</keyword>
<keyword evidence="5 15" id="KW-1133">Transmembrane helix</keyword>
<evidence type="ECO:0000256" key="14">
    <source>
        <dbReference type="SAM" id="MobiDB-lite"/>
    </source>
</evidence>
<dbReference type="GO" id="GO:0005886">
    <property type="term" value="C:plasma membrane"/>
    <property type="evidence" value="ECO:0007669"/>
    <property type="project" value="UniProtKB-SubCell"/>
</dbReference>
<evidence type="ECO:0000256" key="4">
    <source>
        <dbReference type="ARBA" id="ARBA00022692"/>
    </source>
</evidence>
<dbReference type="GO" id="GO:0015276">
    <property type="term" value="F:ligand-gated monoatomic ion channel activity"/>
    <property type="evidence" value="ECO:0007669"/>
    <property type="project" value="InterPro"/>
</dbReference>
<keyword evidence="9" id="KW-0325">Glycoprotein</keyword>
<dbReference type="AlphaFoldDB" id="A0AA36BUA9"/>
<dbReference type="Proteomes" id="UP001162480">
    <property type="component" value="Chromosome 24"/>
</dbReference>
<dbReference type="InterPro" id="IPR019594">
    <property type="entry name" value="Glu/Gly-bd"/>
</dbReference>
<feature type="transmembrane region" description="Helical" evidence="15">
    <location>
        <begin position="649"/>
        <end position="673"/>
    </location>
</feature>
<sequence length="892" mass="102558">MALHQGEKGKKREIKSTRRRRKKHGKKEKKKEDKSKERNYKIRNNSTNNMRLVHLLRSLGLLVLSSVLTYGLHSPKKVHTIGILVEKTLSWMVMSSHKILNTSTCDADTWQLGAVKVVHDVFQSNDLPSMQNCIAKMQAEGVAGIVVLAMCDNQLLLHQLLRQKNIPHVPVPSTYCYRDHFEEGRSPWRLRQRASTLSLVIKDTIKALNFLAIKEIIIFTDGTYNINQASVILQSLSEENIRFMAYQVNYTNASYKSVLEWTKKSIKRTYFLLLTYGHGSMEILNCARDLELIRYNTFWIIANLDMNIEELKTLDLQNVRANILYIKKPCISSSVGISGEQNGFNISITDNYLLQTVSRYFTYCLNMSETTPQPSEIWQAELFFPIAEMEFDETNDNMFMVDPEEVVDRKYDIFRVDGYEEEPTYKRIGEWCSEVGLVFMVTPIDARDVFPNALPGLGNATLKVGTVVLAPYITRVNGTGWEGFCIDILNEMSSTMNFNYILQEPEDKMFGVYDNATHNWTGVIGMAYNNEVDLGIGPITLTAHRFEYIDFTHPFSEDGIGIAYRLEDDRVSMDMIFRPFQLWVWILTPGAIFFVGIFLTVINKISAIFRSTKACEELNCSYYENCWYTLGTALMQGQNNEPKNVSGRIVIIFWWLFVILLTTYYTAFLAAILTVKVSKLSITSLEDLAHHPSIKPITLSGSTWWSYFLKSRNPSYRTIGREIRRSPNVTDTARIMEMVLTENFAYVMDSSVVRYFAAKDKKAYAFVEEKGYRQSLGFITPKHSAIREMLSFNIIKFQELGLIEKWRRQWCNCTKQLLLRKSVETKALALEDLGGAFTVAGGTALASILLAFMEKVISKYRKSKVLETPIEERNEQKDLEQSSIRLKLFRRR</sequence>
<evidence type="ECO:0000256" key="12">
    <source>
        <dbReference type="PIRSR" id="PIRSR601508-1"/>
    </source>
</evidence>
<evidence type="ECO:0000256" key="10">
    <source>
        <dbReference type="ARBA" id="ARBA00023286"/>
    </source>
</evidence>
<evidence type="ECO:0000256" key="6">
    <source>
        <dbReference type="ARBA" id="ARBA00023065"/>
    </source>
</evidence>
<accession>A0AA36BUA9</accession>
<evidence type="ECO:0000256" key="9">
    <source>
        <dbReference type="ARBA" id="ARBA00023180"/>
    </source>
</evidence>
<keyword evidence="8" id="KW-0675">Receptor</keyword>
<dbReference type="SMART" id="SM00918">
    <property type="entry name" value="Lig_chan-Glu_bd"/>
    <property type="match status" value="1"/>
</dbReference>
<evidence type="ECO:0000313" key="18">
    <source>
        <dbReference type="EMBL" id="CAI9740383.1"/>
    </source>
</evidence>
<keyword evidence="11" id="KW-0407">Ion channel</keyword>
<feature type="transmembrane region" description="Helical" evidence="15">
    <location>
        <begin position="833"/>
        <end position="853"/>
    </location>
</feature>
<name>A0AA36BUA9_OCTVU</name>
<evidence type="ECO:0000256" key="8">
    <source>
        <dbReference type="ARBA" id="ARBA00023170"/>
    </source>
</evidence>
<evidence type="ECO:0000259" key="17">
    <source>
        <dbReference type="SMART" id="SM00918"/>
    </source>
</evidence>
<organism evidence="18 19">
    <name type="scientific">Octopus vulgaris</name>
    <name type="common">Common octopus</name>
    <dbReference type="NCBI Taxonomy" id="6645"/>
    <lineage>
        <taxon>Eukaryota</taxon>
        <taxon>Metazoa</taxon>
        <taxon>Spiralia</taxon>
        <taxon>Lophotrochozoa</taxon>
        <taxon>Mollusca</taxon>
        <taxon>Cephalopoda</taxon>
        <taxon>Coleoidea</taxon>
        <taxon>Octopodiformes</taxon>
        <taxon>Octopoda</taxon>
        <taxon>Incirrata</taxon>
        <taxon>Octopodidae</taxon>
        <taxon>Octopus</taxon>
    </lineage>
</organism>
<evidence type="ECO:0000256" key="5">
    <source>
        <dbReference type="ARBA" id="ARBA00022989"/>
    </source>
</evidence>
<feature type="binding site" evidence="12">
    <location>
        <position position="538"/>
    </location>
    <ligand>
        <name>L-glutamate</name>
        <dbReference type="ChEBI" id="CHEBI:29985"/>
    </ligand>
</feature>
<feature type="binding site" evidence="12">
    <location>
        <position position="545"/>
    </location>
    <ligand>
        <name>L-glutamate</name>
        <dbReference type="ChEBI" id="CHEBI:29985"/>
    </ligand>
</feature>
<protein>
    <submittedName>
        <fullName evidence="18">Glutamate receptor ionotropic, kainate 3-like</fullName>
    </submittedName>
</protein>
<reference evidence="18" key="1">
    <citation type="submission" date="2023-08" db="EMBL/GenBank/DDBJ databases">
        <authorList>
            <person name="Alioto T."/>
            <person name="Alioto T."/>
            <person name="Gomez Garrido J."/>
        </authorList>
    </citation>
    <scope>NUCLEOTIDE SEQUENCE</scope>
</reference>
<evidence type="ECO:0000256" key="15">
    <source>
        <dbReference type="SAM" id="Phobius"/>
    </source>
</evidence>
<dbReference type="Pfam" id="PF10613">
    <property type="entry name" value="Lig_chan-Glu_bd"/>
    <property type="match status" value="1"/>
</dbReference>
<dbReference type="InterPro" id="IPR001320">
    <property type="entry name" value="Iontro_rcpt_C"/>
</dbReference>
<dbReference type="GO" id="GO:0038023">
    <property type="term" value="F:signaling receptor activity"/>
    <property type="evidence" value="ECO:0007669"/>
    <property type="project" value="InterPro"/>
</dbReference>
<feature type="domain" description="Ionotropic glutamate receptor C-terminal" evidence="16">
    <location>
        <begin position="461"/>
        <end position="813"/>
    </location>
</feature>
<feature type="binding site" evidence="12">
    <location>
        <position position="540"/>
    </location>
    <ligand>
        <name>L-glutamate</name>
        <dbReference type="ChEBI" id="CHEBI:29985"/>
    </ligand>
</feature>
<feature type="region of interest" description="Disordered" evidence="14">
    <location>
        <begin position="1"/>
        <end position="44"/>
    </location>
</feature>
<feature type="binding site" evidence="12">
    <location>
        <position position="749"/>
    </location>
    <ligand>
        <name>L-glutamate</name>
        <dbReference type="ChEBI" id="CHEBI:29985"/>
    </ligand>
</feature>
<feature type="domain" description="Ionotropic glutamate receptor L-glutamate and glycine-binding" evidence="17">
    <location>
        <begin position="471"/>
        <end position="529"/>
    </location>
</feature>
<dbReference type="EMBL" id="OX597837">
    <property type="protein sequence ID" value="CAI9740383.1"/>
    <property type="molecule type" value="Genomic_DNA"/>
</dbReference>
<evidence type="ECO:0000259" key="16">
    <source>
        <dbReference type="SMART" id="SM00079"/>
    </source>
</evidence>
<keyword evidence="4 15" id="KW-0812">Transmembrane</keyword>
<feature type="compositionally biased region" description="Basic and acidic residues" evidence="14">
    <location>
        <begin position="30"/>
        <end position="40"/>
    </location>
</feature>
<dbReference type="Gene3D" id="1.10.287.70">
    <property type="match status" value="1"/>
</dbReference>
<keyword evidence="19" id="KW-1185">Reference proteome</keyword>